<keyword evidence="6 8" id="KW-1133">Transmembrane helix</keyword>
<keyword evidence="10" id="KW-1185">Reference proteome</keyword>
<evidence type="ECO:0000256" key="4">
    <source>
        <dbReference type="ARBA" id="ARBA00022475"/>
    </source>
</evidence>
<evidence type="ECO:0000256" key="3">
    <source>
        <dbReference type="ARBA" id="ARBA00022448"/>
    </source>
</evidence>
<accession>A0A7Y9I378</accession>
<feature type="transmembrane region" description="Helical" evidence="8">
    <location>
        <begin position="20"/>
        <end position="38"/>
    </location>
</feature>
<feature type="transmembrane region" description="Helical" evidence="8">
    <location>
        <begin position="109"/>
        <end position="129"/>
    </location>
</feature>
<dbReference type="PANTHER" id="PTHR43057:SF1">
    <property type="entry name" value="ARSENICAL-RESISTANCE PROTEIN 3"/>
    <property type="match status" value="1"/>
</dbReference>
<feature type="transmembrane region" description="Helical" evidence="8">
    <location>
        <begin position="302"/>
        <end position="324"/>
    </location>
</feature>
<gene>
    <name evidence="9" type="ORF">BKA15_000754</name>
</gene>
<dbReference type="PANTHER" id="PTHR43057">
    <property type="entry name" value="ARSENITE EFFLUX TRANSPORTER"/>
    <property type="match status" value="1"/>
</dbReference>
<comment type="caution">
    <text evidence="9">The sequence shown here is derived from an EMBL/GenBank/DDBJ whole genome shotgun (WGS) entry which is preliminary data.</text>
</comment>
<evidence type="ECO:0000256" key="1">
    <source>
        <dbReference type="ARBA" id="ARBA00004651"/>
    </source>
</evidence>
<dbReference type="InterPro" id="IPR004706">
    <property type="entry name" value="Arsenical-R_Acr3"/>
</dbReference>
<dbReference type="GO" id="GO:0015105">
    <property type="term" value="F:arsenite transmembrane transporter activity"/>
    <property type="evidence" value="ECO:0007669"/>
    <property type="project" value="TreeGrafter"/>
</dbReference>
<evidence type="ECO:0000256" key="2">
    <source>
        <dbReference type="ARBA" id="ARBA00010110"/>
    </source>
</evidence>
<feature type="transmembrane region" description="Helical" evidence="8">
    <location>
        <begin position="214"/>
        <end position="231"/>
    </location>
</feature>
<dbReference type="AlphaFoldDB" id="A0A7Y9I378"/>
<evidence type="ECO:0000313" key="10">
    <source>
        <dbReference type="Proteomes" id="UP000569914"/>
    </source>
</evidence>
<feature type="transmembrane region" description="Helical" evidence="8">
    <location>
        <begin position="141"/>
        <end position="160"/>
    </location>
</feature>
<organism evidence="9 10">
    <name type="scientific">Microlunatus parietis</name>
    <dbReference type="NCBI Taxonomy" id="682979"/>
    <lineage>
        <taxon>Bacteria</taxon>
        <taxon>Bacillati</taxon>
        <taxon>Actinomycetota</taxon>
        <taxon>Actinomycetes</taxon>
        <taxon>Propionibacteriales</taxon>
        <taxon>Propionibacteriaceae</taxon>
        <taxon>Microlunatus</taxon>
    </lineage>
</organism>
<evidence type="ECO:0000256" key="7">
    <source>
        <dbReference type="ARBA" id="ARBA00023136"/>
    </source>
</evidence>
<protein>
    <submittedName>
        <fullName evidence="9">ACR3 family arsenite efflux pump ArsB</fullName>
    </submittedName>
</protein>
<comment type="subcellular location">
    <subcellularLocation>
        <location evidence="1">Cell membrane</location>
        <topology evidence="1">Multi-pass membrane protein</topology>
    </subcellularLocation>
</comment>
<dbReference type="EMBL" id="JACCBU010000001">
    <property type="protein sequence ID" value="NYE69425.1"/>
    <property type="molecule type" value="Genomic_DNA"/>
</dbReference>
<comment type="similarity">
    <text evidence="2">Belongs to the arsenical resistance-3 (ACR3) (TC 2.A.59) family.</text>
</comment>
<dbReference type="InterPro" id="IPR038770">
    <property type="entry name" value="Na+/solute_symporter_sf"/>
</dbReference>
<evidence type="ECO:0000256" key="8">
    <source>
        <dbReference type="SAM" id="Phobius"/>
    </source>
</evidence>
<keyword evidence="5 8" id="KW-0812">Transmembrane</keyword>
<evidence type="ECO:0000256" key="5">
    <source>
        <dbReference type="ARBA" id="ARBA00022692"/>
    </source>
</evidence>
<dbReference type="InterPro" id="IPR002657">
    <property type="entry name" value="BilAc:Na_symport/Acr3"/>
</dbReference>
<feature type="transmembrane region" description="Helical" evidence="8">
    <location>
        <begin position="79"/>
        <end position="103"/>
    </location>
</feature>
<keyword evidence="4" id="KW-1003">Cell membrane</keyword>
<evidence type="ECO:0000313" key="9">
    <source>
        <dbReference type="EMBL" id="NYE69425.1"/>
    </source>
</evidence>
<evidence type="ECO:0000256" key="6">
    <source>
        <dbReference type="ARBA" id="ARBA00022989"/>
    </source>
</evidence>
<dbReference type="Pfam" id="PF01758">
    <property type="entry name" value="SBF"/>
    <property type="match status" value="1"/>
</dbReference>
<dbReference type="GO" id="GO:0015104">
    <property type="term" value="F:antimonite transmembrane transporter activity"/>
    <property type="evidence" value="ECO:0007669"/>
    <property type="project" value="TreeGrafter"/>
</dbReference>
<name>A0A7Y9I378_9ACTN</name>
<dbReference type="GO" id="GO:0015297">
    <property type="term" value="F:antiporter activity"/>
    <property type="evidence" value="ECO:0007669"/>
    <property type="project" value="InterPro"/>
</dbReference>
<dbReference type="RefSeq" id="WP_179748194.1">
    <property type="nucleotide sequence ID" value="NZ_JACCBU010000001.1"/>
</dbReference>
<dbReference type="GO" id="GO:0005886">
    <property type="term" value="C:plasma membrane"/>
    <property type="evidence" value="ECO:0007669"/>
    <property type="project" value="UniProtKB-SubCell"/>
</dbReference>
<keyword evidence="3" id="KW-0813">Transport</keyword>
<proteinExistence type="inferred from homology"/>
<feature type="transmembrane region" description="Helical" evidence="8">
    <location>
        <begin position="172"/>
        <end position="194"/>
    </location>
</feature>
<sequence>MRLLTPPAAATGRTAAVGPLLPGLLVAAVIIGTLVGLASPPAGAVLATGTDALVLLLVFLLLFDVGLSGIRRFRRHRRVIVVALLINFLLVPLLAVLIARLFGGDRPEVWLGLIIYLTAPCTDWFLGFTRLADGNVAAGSVLLPINLIAQLLLCPVYWAVLGAADLGYRPEAIAITVGQWFVAPLLAAVLARQLIRSLLPGAAVDVIIATARRLVPWTIAALIVTIFAGHADTLVAELPGLPRILGTVAAFFLIMLAIGELVRRAGRFDRPDQVLLTMTTSARNAPLMIAIAAVTFPDRPAVVATIVAGMLIEFPHLIMLTALLRRRPAAVR</sequence>
<keyword evidence="7 8" id="KW-0472">Membrane</keyword>
<reference evidence="9 10" key="1">
    <citation type="submission" date="2020-07" db="EMBL/GenBank/DDBJ databases">
        <title>Sequencing the genomes of 1000 actinobacteria strains.</title>
        <authorList>
            <person name="Klenk H.-P."/>
        </authorList>
    </citation>
    <scope>NUCLEOTIDE SEQUENCE [LARGE SCALE GENOMIC DNA]</scope>
    <source>
        <strain evidence="9 10">DSM 22083</strain>
    </source>
</reference>
<feature type="transmembrane region" description="Helical" evidence="8">
    <location>
        <begin position="243"/>
        <end position="262"/>
    </location>
</feature>
<dbReference type="Proteomes" id="UP000569914">
    <property type="component" value="Unassembled WGS sequence"/>
</dbReference>
<feature type="transmembrane region" description="Helical" evidence="8">
    <location>
        <begin position="274"/>
        <end position="296"/>
    </location>
</feature>
<feature type="transmembrane region" description="Helical" evidence="8">
    <location>
        <begin position="44"/>
        <end position="67"/>
    </location>
</feature>
<dbReference type="Gene3D" id="1.20.1530.20">
    <property type="match status" value="1"/>
</dbReference>